<protein>
    <submittedName>
        <fullName evidence="1">Uncharacterized protein, DUF1810 family</fullName>
    </submittedName>
</protein>
<dbReference type="SUPFAM" id="SSF140736">
    <property type="entry name" value="Rv1873-like"/>
    <property type="match status" value="1"/>
</dbReference>
<dbReference type="STRING" id="1302690.BUE76_17670"/>
<sequence length="139" mass="15573">MPHDLQRFIDAQKNVYQQALLEISGGRKQSHWMWFIFPQMKGLGRSSNAQYYGIGSLEEASAYIAHPVLGTRLVEISKALLQLPQHDARAVLGSPDDQKLRSSMTLFAQVPGADPVFGQVLQTYFGGRKDERTIELLQA</sequence>
<evidence type="ECO:0000313" key="1">
    <source>
        <dbReference type="EMBL" id="SHF45631.1"/>
    </source>
</evidence>
<dbReference type="RefSeq" id="WP_073043302.1">
    <property type="nucleotide sequence ID" value="NZ_FQUO01000008.1"/>
</dbReference>
<dbReference type="PIRSF" id="PIRSF008546">
    <property type="entry name" value="UCP008546"/>
    <property type="match status" value="1"/>
</dbReference>
<dbReference type="OrthoDB" id="9801870at2"/>
<proteinExistence type="predicted"/>
<dbReference type="InterPro" id="IPR014937">
    <property type="entry name" value="DUF1810"/>
</dbReference>
<keyword evidence="2" id="KW-1185">Reference proteome</keyword>
<evidence type="ECO:0000313" key="2">
    <source>
        <dbReference type="Proteomes" id="UP000184368"/>
    </source>
</evidence>
<dbReference type="InterPro" id="IPR036287">
    <property type="entry name" value="Rv1873-like_sf"/>
</dbReference>
<reference evidence="1 2" key="1">
    <citation type="submission" date="2016-11" db="EMBL/GenBank/DDBJ databases">
        <authorList>
            <person name="Jaros S."/>
            <person name="Januszkiewicz K."/>
            <person name="Wedrychowicz H."/>
        </authorList>
    </citation>
    <scope>NUCLEOTIDE SEQUENCE [LARGE SCALE GENOMIC DNA]</scope>
    <source>
        <strain evidence="1 2">DSM 26897</strain>
    </source>
</reference>
<dbReference type="Gene3D" id="1.25.40.380">
    <property type="entry name" value="Protein of unknown function DUF1810"/>
    <property type="match status" value="1"/>
</dbReference>
<dbReference type="AlphaFoldDB" id="A0A1M5BTH7"/>
<organism evidence="1 2">
    <name type="scientific">Cnuella takakiae</name>
    <dbReference type="NCBI Taxonomy" id="1302690"/>
    <lineage>
        <taxon>Bacteria</taxon>
        <taxon>Pseudomonadati</taxon>
        <taxon>Bacteroidota</taxon>
        <taxon>Chitinophagia</taxon>
        <taxon>Chitinophagales</taxon>
        <taxon>Chitinophagaceae</taxon>
        <taxon>Cnuella</taxon>
    </lineage>
</organism>
<dbReference type="EMBL" id="FQUO01000008">
    <property type="protein sequence ID" value="SHF45631.1"/>
    <property type="molecule type" value="Genomic_DNA"/>
</dbReference>
<dbReference type="Proteomes" id="UP000184368">
    <property type="component" value="Unassembled WGS sequence"/>
</dbReference>
<name>A0A1M5BTH7_9BACT</name>
<gene>
    <name evidence="1" type="ORF">SAMN05444008_10882</name>
</gene>
<accession>A0A1M5BTH7</accession>
<dbReference type="Pfam" id="PF08837">
    <property type="entry name" value="DUF1810"/>
    <property type="match status" value="1"/>
</dbReference>